<comment type="domain">
    <text evidence="8">The N-terminal region contains the highly conserved SGGXDS motif, predicted to be a P-loop motif involved in ATP binding.</text>
</comment>
<evidence type="ECO:0000256" key="7">
    <source>
        <dbReference type="ARBA" id="ARBA00048539"/>
    </source>
</evidence>
<evidence type="ECO:0000313" key="11">
    <source>
        <dbReference type="Proteomes" id="UP000274350"/>
    </source>
</evidence>
<comment type="subcellular location">
    <subcellularLocation>
        <location evidence="1 8">Cytoplasm</location>
    </subcellularLocation>
</comment>
<dbReference type="OrthoDB" id="9807403at2"/>
<dbReference type="HAMAP" id="MF_01161">
    <property type="entry name" value="tRNA_Ile_lys_synt"/>
    <property type="match status" value="1"/>
</dbReference>
<dbReference type="GO" id="GO:0005524">
    <property type="term" value="F:ATP binding"/>
    <property type="evidence" value="ECO:0007669"/>
    <property type="project" value="UniProtKB-UniRule"/>
</dbReference>
<keyword evidence="3 8" id="KW-0436">Ligase</keyword>
<dbReference type="Gene3D" id="1.20.59.20">
    <property type="match status" value="1"/>
</dbReference>
<dbReference type="InterPro" id="IPR015262">
    <property type="entry name" value="tRNA_Ile_lys_synt_subst-bd"/>
</dbReference>
<keyword evidence="11" id="KW-1185">Reference proteome</keyword>
<protein>
    <recommendedName>
        <fullName evidence="8">tRNA(Ile)-lysidine synthase</fullName>
        <ecNumber evidence="8">6.3.4.19</ecNumber>
    </recommendedName>
    <alternativeName>
        <fullName evidence="8">tRNA(Ile)-2-lysyl-cytidine synthase</fullName>
    </alternativeName>
    <alternativeName>
        <fullName evidence="8">tRNA(Ile)-lysidine synthetase</fullName>
    </alternativeName>
</protein>
<dbReference type="EMBL" id="CP051152">
    <property type="protein sequence ID" value="QJQ05259.1"/>
    <property type="molecule type" value="Genomic_DNA"/>
</dbReference>
<feature type="domain" description="Lysidine-tRNA(Ile) synthetase C-terminal" evidence="9">
    <location>
        <begin position="390"/>
        <end position="461"/>
    </location>
</feature>
<dbReference type="InterPro" id="IPR011063">
    <property type="entry name" value="TilS/TtcA_N"/>
</dbReference>
<dbReference type="PANTHER" id="PTHR43033">
    <property type="entry name" value="TRNA(ILE)-LYSIDINE SYNTHASE-RELATED"/>
    <property type="match status" value="1"/>
</dbReference>
<comment type="catalytic activity">
    <reaction evidence="7 8">
        <text>cytidine(34) in tRNA(Ile2) + L-lysine + ATP = lysidine(34) in tRNA(Ile2) + AMP + diphosphate + H(+)</text>
        <dbReference type="Rhea" id="RHEA:43744"/>
        <dbReference type="Rhea" id="RHEA-COMP:10625"/>
        <dbReference type="Rhea" id="RHEA-COMP:10670"/>
        <dbReference type="ChEBI" id="CHEBI:15378"/>
        <dbReference type="ChEBI" id="CHEBI:30616"/>
        <dbReference type="ChEBI" id="CHEBI:32551"/>
        <dbReference type="ChEBI" id="CHEBI:33019"/>
        <dbReference type="ChEBI" id="CHEBI:82748"/>
        <dbReference type="ChEBI" id="CHEBI:83665"/>
        <dbReference type="ChEBI" id="CHEBI:456215"/>
        <dbReference type="EC" id="6.3.4.19"/>
    </reaction>
</comment>
<evidence type="ECO:0000256" key="6">
    <source>
        <dbReference type="ARBA" id="ARBA00022840"/>
    </source>
</evidence>
<evidence type="ECO:0000256" key="1">
    <source>
        <dbReference type="ARBA" id="ARBA00004496"/>
    </source>
</evidence>
<dbReference type="InterPro" id="IPR012795">
    <property type="entry name" value="tRNA_Ile_lys_synt_N"/>
</dbReference>
<dbReference type="Proteomes" id="UP000274350">
    <property type="component" value="Chromosome"/>
</dbReference>
<dbReference type="InterPro" id="IPR014729">
    <property type="entry name" value="Rossmann-like_a/b/a_fold"/>
</dbReference>
<dbReference type="Pfam" id="PF01171">
    <property type="entry name" value="ATP_bind_3"/>
    <property type="match status" value="1"/>
</dbReference>
<evidence type="ECO:0000256" key="8">
    <source>
        <dbReference type="HAMAP-Rule" id="MF_01161"/>
    </source>
</evidence>
<dbReference type="AlphaFoldDB" id="A0A6M4A5B9"/>
<comment type="function">
    <text evidence="8">Ligates lysine onto the cytidine present at position 34 of the AUA codon-specific tRNA(Ile) that contains the anticodon CAU, in an ATP-dependent manner. Cytidine is converted to lysidine, thus changing the amino acid specificity of the tRNA from methionine to isoleucine.</text>
</comment>
<dbReference type="SUPFAM" id="SSF82829">
    <property type="entry name" value="MesJ substrate recognition domain-like"/>
    <property type="match status" value="1"/>
</dbReference>
<keyword evidence="5 8" id="KW-0547">Nucleotide-binding</keyword>
<accession>A0A6M4A5B9</accession>
<organism evidence="10 11">
    <name type="scientific">Undibacterium piscinae</name>
    <dbReference type="NCBI Taxonomy" id="2495591"/>
    <lineage>
        <taxon>Bacteria</taxon>
        <taxon>Pseudomonadati</taxon>
        <taxon>Pseudomonadota</taxon>
        <taxon>Betaproteobacteria</taxon>
        <taxon>Burkholderiales</taxon>
        <taxon>Oxalobacteraceae</taxon>
        <taxon>Undibacterium</taxon>
    </lineage>
</organism>
<feature type="binding site" evidence="8">
    <location>
        <begin position="40"/>
        <end position="45"/>
    </location>
    <ligand>
        <name>ATP</name>
        <dbReference type="ChEBI" id="CHEBI:30616"/>
    </ligand>
</feature>
<evidence type="ECO:0000256" key="2">
    <source>
        <dbReference type="ARBA" id="ARBA00022490"/>
    </source>
</evidence>
<dbReference type="Gene3D" id="3.40.50.620">
    <property type="entry name" value="HUPs"/>
    <property type="match status" value="1"/>
</dbReference>
<dbReference type="GO" id="GO:0032267">
    <property type="term" value="F:tRNA(Ile)-lysidine synthase activity"/>
    <property type="evidence" value="ECO:0007669"/>
    <property type="project" value="UniProtKB-EC"/>
</dbReference>
<sequence length="466" mass="52222">MTSVKFSKDGLRAHFEDTLSAIVAERTPGASHHGIAVAYSGGVDSAVLLSIAAEFGKKEQIPVFAFHIHHGLSPNADAWLTHCQSMCELLDVRFFSKQVQVDLDSSDGIECSARTARYRALGDFCSANQIPLLLTAHHQDDQAETLLLQLLRGSGVSGLSGMDLFNYAPGLLGSNEILLARPFLGCTKSTLLDFAQKHDIDYVEDESNMDCRYARNALRHQVMPVLSKISQAYTVRLARSAQHVQTAGRLLVELAKIDMSACAVDGALHIDKMRVLSTDRVDNLLRYWFSTLNVRMPSTARLSEMRHQLFDARHDAMVTILHDKLGIHRYKNKIYAAPALAPLAEDEIIAPKEFIWNGEESIYFSEFSGSLQFELSTYGVDSSWLSSQNLTLQLRMGGERLKLAENRPTRDIKSHFQTMKIPFWQRQRLPFLYVNGELLHASGVGTQSKFCERDSENLINFKWVAD</sequence>
<gene>
    <name evidence="8 10" type="primary">tilS</name>
    <name evidence="10" type="ORF">EJG51_004695</name>
</gene>
<dbReference type="GO" id="GO:0005737">
    <property type="term" value="C:cytoplasm"/>
    <property type="evidence" value="ECO:0007669"/>
    <property type="project" value="UniProtKB-SubCell"/>
</dbReference>
<dbReference type="NCBIfam" id="TIGR02432">
    <property type="entry name" value="lysidine_TilS_N"/>
    <property type="match status" value="1"/>
</dbReference>
<dbReference type="InterPro" id="IPR012796">
    <property type="entry name" value="Lysidine-tRNA-synth_C"/>
</dbReference>
<dbReference type="NCBIfam" id="TIGR02433">
    <property type="entry name" value="lysidine_TilS_C"/>
    <property type="match status" value="1"/>
</dbReference>
<evidence type="ECO:0000256" key="5">
    <source>
        <dbReference type="ARBA" id="ARBA00022741"/>
    </source>
</evidence>
<dbReference type="SUPFAM" id="SSF56037">
    <property type="entry name" value="PheT/TilS domain"/>
    <property type="match status" value="1"/>
</dbReference>
<keyword evidence="4 8" id="KW-0819">tRNA processing</keyword>
<dbReference type="GO" id="GO:0006400">
    <property type="term" value="P:tRNA modification"/>
    <property type="evidence" value="ECO:0007669"/>
    <property type="project" value="UniProtKB-UniRule"/>
</dbReference>
<evidence type="ECO:0000313" key="10">
    <source>
        <dbReference type="EMBL" id="QJQ05259.1"/>
    </source>
</evidence>
<dbReference type="KEGG" id="upi:EJG51_004695"/>
<dbReference type="EC" id="6.3.4.19" evidence="8"/>
<dbReference type="InterPro" id="IPR012094">
    <property type="entry name" value="tRNA_Ile_lys_synt"/>
</dbReference>
<evidence type="ECO:0000256" key="3">
    <source>
        <dbReference type="ARBA" id="ARBA00022598"/>
    </source>
</evidence>
<dbReference type="Pfam" id="PF11734">
    <property type="entry name" value="TilS_C"/>
    <property type="match status" value="1"/>
</dbReference>
<keyword evidence="6 8" id="KW-0067">ATP-binding</keyword>
<keyword evidence="2 8" id="KW-0963">Cytoplasm</keyword>
<reference evidence="10 11" key="1">
    <citation type="journal article" date="2019" name="Int. J. Syst. Evol. Microbiol.">
        <title>Undibacterium piscinae sp. nov., isolated from Korean shiner intestine.</title>
        <authorList>
            <person name="Lee S.Y."/>
            <person name="Kang W."/>
            <person name="Kim P.S."/>
            <person name="Kim H.S."/>
            <person name="Sung H."/>
            <person name="Shin N.R."/>
            <person name="Whon T.W."/>
            <person name="Yun J.H."/>
            <person name="Lee J.Y."/>
            <person name="Lee J.Y."/>
            <person name="Jung M.J."/>
            <person name="Jeong Y.S."/>
            <person name="Tak E.J."/>
            <person name="Han J.E."/>
            <person name="Hyun D.W."/>
            <person name="Kang M.S."/>
            <person name="Lee K.E."/>
            <person name="Lee B.H."/>
            <person name="Bae J.W."/>
        </authorList>
    </citation>
    <scope>NUCLEOTIDE SEQUENCE [LARGE SCALE GENOMIC DNA]</scope>
    <source>
        <strain evidence="10 11">S11R28</strain>
    </source>
</reference>
<dbReference type="SUPFAM" id="SSF52402">
    <property type="entry name" value="Adenine nucleotide alpha hydrolases-like"/>
    <property type="match status" value="1"/>
</dbReference>
<proteinExistence type="inferred from homology"/>
<comment type="similarity">
    <text evidence="8">Belongs to the tRNA(Ile)-lysidine synthase family.</text>
</comment>
<dbReference type="Pfam" id="PF09179">
    <property type="entry name" value="TilS"/>
    <property type="match status" value="1"/>
</dbReference>
<dbReference type="PANTHER" id="PTHR43033:SF1">
    <property type="entry name" value="TRNA(ILE)-LYSIDINE SYNTHASE-RELATED"/>
    <property type="match status" value="1"/>
</dbReference>
<name>A0A6M4A5B9_9BURK</name>
<evidence type="ECO:0000256" key="4">
    <source>
        <dbReference type="ARBA" id="ARBA00022694"/>
    </source>
</evidence>
<evidence type="ECO:0000259" key="9">
    <source>
        <dbReference type="SMART" id="SM00977"/>
    </source>
</evidence>
<dbReference type="SMART" id="SM00977">
    <property type="entry name" value="TilS_C"/>
    <property type="match status" value="1"/>
</dbReference>
<dbReference type="CDD" id="cd01992">
    <property type="entry name" value="TilS_N"/>
    <property type="match status" value="1"/>
</dbReference>